<name>A0A178J8F6_9VIBR</name>
<dbReference type="GeneID" id="78078284"/>
<gene>
    <name evidence="5" type="ORF">AZ468_21380</name>
</gene>
<keyword evidence="2" id="KW-0805">Transcription regulation</keyword>
<evidence type="ECO:0000256" key="4">
    <source>
        <dbReference type="ARBA" id="ARBA00023163"/>
    </source>
</evidence>
<evidence type="ECO:0000256" key="1">
    <source>
        <dbReference type="ARBA" id="ARBA00006157"/>
    </source>
</evidence>
<dbReference type="Proteomes" id="UP000094761">
    <property type="component" value="Unassembled WGS sequence"/>
</dbReference>
<dbReference type="SUPFAM" id="SSF47413">
    <property type="entry name" value="lambda repressor-like DNA-binding domains"/>
    <property type="match status" value="1"/>
</dbReference>
<dbReference type="Gene3D" id="1.10.260.40">
    <property type="entry name" value="lambda repressor-like DNA-binding domains"/>
    <property type="match status" value="1"/>
</dbReference>
<sequence>MNNDTVSQKNIQEGSDWHRADIVAALKKRGLSVRQLSREAGLGENTLANALRSPWPKGEKIIAEAIGMKPDQLWPSRYRSLRAAS</sequence>
<accession>A0A178J8F6</accession>
<dbReference type="InterPro" id="IPR038722">
    <property type="entry name" value="Ner_HTH_dom"/>
</dbReference>
<dbReference type="Pfam" id="PF13693">
    <property type="entry name" value="HTH_35"/>
    <property type="match status" value="1"/>
</dbReference>
<dbReference type="RefSeq" id="WP_069669230.1">
    <property type="nucleotide sequence ID" value="NZ_JAPFIV010000022.1"/>
</dbReference>
<reference evidence="5 6" key="1">
    <citation type="submission" date="2016-03" db="EMBL/GenBank/DDBJ databases">
        <title>Draft genome sequence of the Vibrio tubiashii subs. europaeus.</title>
        <authorList>
            <person name="Spinard E."/>
            <person name="Dubert J."/>
            <person name="Nelson D.R."/>
            <person name="Barja J.L."/>
        </authorList>
    </citation>
    <scope>NUCLEOTIDE SEQUENCE [LARGE SCALE GENOMIC DNA]</scope>
    <source>
        <strain evidence="6">PP-638</strain>
    </source>
</reference>
<proteinExistence type="inferred from homology"/>
<dbReference type="InterPro" id="IPR010982">
    <property type="entry name" value="Lambda_DNA-bd_dom_sf"/>
</dbReference>
<dbReference type="OrthoDB" id="5405994at2"/>
<organism evidence="5 6">
    <name type="scientific">Vibrio europaeus</name>
    <dbReference type="NCBI Taxonomy" id="300876"/>
    <lineage>
        <taxon>Bacteria</taxon>
        <taxon>Pseudomonadati</taxon>
        <taxon>Pseudomonadota</taxon>
        <taxon>Gammaproteobacteria</taxon>
        <taxon>Vibrionales</taxon>
        <taxon>Vibrionaceae</taxon>
        <taxon>Vibrio</taxon>
        <taxon>Vibrio oreintalis group</taxon>
    </lineage>
</organism>
<evidence type="ECO:0000313" key="5">
    <source>
        <dbReference type="EMBL" id="OAM98075.1"/>
    </source>
</evidence>
<evidence type="ECO:0000256" key="3">
    <source>
        <dbReference type="ARBA" id="ARBA00023125"/>
    </source>
</evidence>
<comment type="similarity">
    <text evidence="1">Belongs to the ner transcriptional regulatory family.</text>
</comment>
<keyword evidence="4" id="KW-0804">Transcription</keyword>
<protein>
    <submittedName>
        <fullName evidence="5">Transcriptional regulator</fullName>
    </submittedName>
</protein>
<evidence type="ECO:0000256" key="2">
    <source>
        <dbReference type="ARBA" id="ARBA00023015"/>
    </source>
</evidence>
<dbReference type="GO" id="GO:0003677">
    <property type="term" value="F:DNA binding"/>
    <property type="evidence" value="ECO:0007669"/>
    <property type="project" value="UniProtKB-KW"/>
</dbReference>
<comment type="caution">
    <text evidence="5">The sequence shown here is derived from an EMBL/GenBank/DDBJ whole genome shotgun (WGS) entry which is preliminary data.</text>
</comment>
<evidence type="ECO:0000313" key="6">
    <source>
        <dbReference type="Proteomes" id="UP000094761"/>
    </source>
</evidence>
<keyword evidence="3" id="KW-0238">DNA-binding</keyword>
<dbReference type="EMBL" id="LUAX01000007">
    <property type="protein sequence ID" value="OAM98075.1"/>
    <property type="molecule type" value="Genomic_DNA"/>
</dbReference>
<dbReference type="AlphaFoldDB" id="A0A178J8F6"/>